<dbReference type="EMBL" id="HBFK01019526">
    <property type="protein sequence ID" value="CAD8745623.1"/>
    <property type="molecule type" value="Transcribed_RNA"/>
</dbReference>
<proteinExistence type="predicted"/>
<name>A0A6T8L2H9_HEMAN</name>
<organism evidence="2">
    <name type="scientific">Hemiselmis andersenii</name>
    <name type="common">Cryptophyte alga</name>
    <dbReference type="NCBI Taxonomy" id="464988"/>
    <lineage>
        <taxon>Eukaryota</taxon>
        <taxon>Cryptophyceae</taxon>
        <taxon>Cryptomonadales</taxon>
        <taxon>Hemiselmidaceae</taxon>
        <taxon>Hemiselmis</taxon>
    </lineage>
</organism>
<evidence type="ECO:0000313" key="2">
    <source>
        <dbReference type="EMBL" id="CAD8745623.1"/>
    </source>
</evidence>
<dbReference type="AlphaFoldDB" id="A0A6T8L2H9"/>
<accession>A0A6T8L2H9</accession>
<evidence type="ECO:0000313" key="3">
    <source>
        <dbReference type="EMBL" id="CAD8953742.1"/>
    </source>
</evidence>
<sequence length="300" mass="32842">MLEESEREAVGSLRDGMQTNQVVAVSNSMNGQDELVIRAARYGWAEDIWSAPTGLQGGAKDVTDIVRGLVRNNELHVNTAKERQYMSQQFWPETASGPPIPRKLAVSYSYGVNGRVQTVETPEAVALRITQGKGSSSSEGQISAEEFQGCWFWIVFGVGWCGFETRRAEGRDTLVHEGFQIPFCCCPYSVPYDRMEEGRNKFKQRNGDDKFEYGDIRWFTSGRYDGAGWCTVRCSKCNMKTAPAPAPAPAPAALTSPSEELILPEVENELGQDSAERAGAPRRPAAGGAGEGEARCPDGE</sequence>
<protein>
    <submittedName>
        <fullName evidence="2">Uncharacterized protein</fullName>
    </submittedName>
</protein>
<evidence type="ECO:0000256" key="1">
    <source>
        <dbReference type="SAM" id="MobiDB-lite"/>
    </source>
</evidence>
<dbReference type="EMBL" id="HBFX01013800">
    <property type="protein sequence ID" value="CAD8953742.1"/>
    <property type="molecule type" value="Transcribed_RNA"/>
</dbReference>
<gene>
    <name evidence="3" type="ORF">HAND00432_LOCUS8279</name>
    <name evidence="2" type="ORF">HAND1043_LOCUS12118</name>
</gene>
<reference evidence="2" key="1">
    <citation type="submission" date="2021-01" db="EMBL/GenBank/DDBJ databases">
        <authorList>
            <person name="Corre E."/>
            <person name="Pelletier E."/>
            <person name="Niang G."/>
            <person name="Scheremetjew M."/>
            <person name="Finn R."/>
            <person name="Kale V."/>
            <person name="Holt S."/>
            <person name="Cochrane G."/>
            <person name="Meng A."/>
            <person name="Brown T."/>
            <person name="Cohen L."/>
        </authorList>
    </citation>
    <scope>NUCLEOTIDE SEQUENCE</scope>
    <source>
        <strain evidence="2">CCMP441</strain>
        <strain evidence="3">CCMP644</strain>
    </source>
</reference>
<feature type="region of interest" description="Disordered" evidence="1">
    <location>
        <begin position="245"/>
        <end position="300"/>
    </location>
</feature>
<feature type="compositionally biased region" description="Low complexity" evidence="1">
    <location>
        <begin position="277"/>
        <end position="286"/>
    </location>
</feature>